<gene>
    <name evidence="1" type="ORF">QBC33DRAFT_463074</name>
</gene>
<name>A0AAJ0BNL0_9PEZI</name>
<keyword evidence="2" id="KW-1185">Reference proteome</keyword>
<reference evidence="1" key="1">
    <citation type="submission" date="2023-06" db="EMBL/GenBank/DDBJ databases">
        <title>Genome-scale phylogeny and comparative genomics of the fungal order Sordariales.</title>
        <authorList>
            <consortium name="Lawrence Berkeley National Laboratory"/>
            <person name="Hensen N."/>
            <person name="Bonometti L."/>
            <person name="Westerberg I."/>
            <person name="Brannstrom I.O."/>
            <person name="Guillou S."/>
            <person name="Cros-Aarteil S."/>
            <person name="Calhoun S."/>
            <person name="Haridas S."/>
            <person name="Kuo A."/>
            <person name="Mondo S."/>
            <person name="Pangilinan J."/>
            <person name="Riley R."/>
            <person name="Labutti K."/>
            <person name="Andreopoulos B."/>
            <person name="Lipzen A."/>
            <person name="Chen C."/>
            <person name="Yanf M."/>
            <person name="Daum C."/>
            <person name="Ng V."/>
            <person name="Clum A."/>
            <person name="Steindorff A."/>
            <person name="Ohm R."/>
            <person name="Martin F."/>
            <person name="Silar P."/>
            <person name="Natvig D."/>
            <person name="Lalanne C."/>
            <person name="Gautier V."/>
            <person name="Ament-Velasquez S.L."/>
            <person name="Kruys A."/>
            <person name="Hutchinson M.I."/>
            <person name="Powell A.J."/>
            <person name="Barry K."/>
            <person name="Miller A.N."/>
            <person name="Grigoriev I.V."/>
            <person name="Debuchy R."/>
            <person name="Gladieux P."/>
            <person name="Thoren M.H."/>
            <person name="Johannesson H."/>
        </authorList>
    </citation>
    <scope>NUCLEOTIDE SEQUENCE</scope>
    <source>
        <strain evidence="1">8032-3</strain>
    </source>
</reference>
<comment type="caution">
    <text evidence="1">The sequence shown here is derived from an EMBL/GenBank/DDBJ whole genome shotgun (WGS) entry which is preliminary data.</text>
</comment>
<feature type="non-terminal residue" evidence="1">
    <location>
        <position position="1"/>
    </location>
</feature>
<dbReference type="Proteomes" id="UP001244011">
    <property type="component" value="Unassembled WGS sequence"/>
</dbReference>
<evidence type="ECO:0000313" key="1">
    <source>
        <dbReference type="EMBL" id="KAK1761604.1"/>
    </source>
</evidence>
<dbReference type="GeneID" id="85308299"/>
<accession>A0AAJ0BNL0</accession>
<evidence type="ECO:0000313" key="2">
    <source>
        <dbReference type="Proteomes" id="UP001244011"/>
    </source>
</evidence>
<dbReference type="AlphaFoldDB" id="A0AAJ0BNL0"/>
<proteinExistence type="predicted"/>
<dbReference type="RefSeq" id="XP_060277817.1">
    <property type="nucleotide sequence ID" value="XM_060425112.1"/>
</dbReference>
<protein>
    <submittedName>
        <fullName evidence="1">Uncharacterized protein</fullName>
    </submittedName>
</protein>
<sequence>AAFLAEAVALGALDTNDPRDKRQHSIWSNPDRDVNLPNAPYTTFQYLACPSGLANPPVLPDRSKAVVEVDHEGSWKLSSSTGILKPTVIMFSKSIPSSIKNAAKEAIDSVELQLLWHVLVRFEATSPSSLDVSVDSQALRRVLCCSTGHWGLTG</sequence>
<dbReference type="EMBL" id="MU839073">
    <property type="protein sequence ID" value="KAK1761604.1"/>
    <property type="molecule type" value="Genomic_DNA"/>
</dbReference>
<organism evidence="1 2">
    <name type="scientific">Phialemonium atrogriseum</name>
    <dbReference type="NCBI Taxonomy" id="1093897"/>
    <lineage>
        <taxon>Eukaryota</taxon>
        <taxon>Fungi</taxon>
        <taxon>Dikarya</taxon>
        <taxon>Ascomycota</taxon>
        <taxon>Pezizomycotina</taxon>
        <taxon>Sordariomycetes</taxon>
        <taxon>Sordariomycetidae</taxon>
        <taxon>Cephalothecales</taxon>
        <taxon>Cephalothecaceae</taxon>
        <taxon>Phialemonium</taxon>
    </lineage>
</organism>